<protein>
    <submittedName>
        <fullName evidence="1">Uncharacterized protein</fullName>
    </submittedName>
</protein>
<organism evidence="1 2">
    <name type="scientific">Couchioplanes caeruleus</name>
    <dbReference type="NCBI Taxonomy" id="56438"/>
    <lineage>
        <taxon>Bacteria</taxon>
        <taxon>Bacillati</taxon>
        <taxon>Actinomycetota</taxon>
        <taxon>Actinomycetes</taxon>
        <taxon>Micromonosporales</taxon>
        <taxon>Micromonosporaceae</taxon>
        <taxon>Couchioplanes</taxon>
    </lineage>
</organism>
<sequence length="65" mass="7046">MTPVALQQPIGYASLECRPPNTGLVWPGQRGHRMACVPPSLGTFTYCGDVVKATTDSRLLFVSRP</sequence>
<reference evidence="1 2" key="1">
    <citation type="submission" date="2018-11" db="EMBL/GenBank/DDBJ databases">
        <title>Sequencing the genomes of 1000 actinobacteria strains.</title>
        <authorList>
            <person name="Klenk H.-P."/>
        </authorList>
    </citation>
    <scope>NUCLEOTIDE SEQUENCE [LARGE SCALE GENOMIC DNA]</scope>
    <source>
        <strain evidence="1 2">DSM 43634</strain>
    </source>
</reference>
<name>A0A3N1GMH2_9ACTN</name>
<dbReference type="EMBL" id="RJKL01000001">
    <property type="protein sequence ID" value="ROP31457.1"/>
    <property type="molecule type" value="Genomic_DNA"/>
</dbReference>
<dbReference type="AlphaFoldDB" id="A0A3N1GMH2"/>
<proteinExistence type="predicted"/>
<gene>
    <name evidence="1" type="ORF">EDD30_4363</name>
</gene>
<evidence type="ECO:0000313" key="1">
    <source>
        <dbReference type="EMBL" id="ROP31457.1"/>
    </source>
</evidence>
<dbReference type="Proteomes" id="UP000271683">
    <property type="component" value="Unassembled WGS sequence"/>
</dbReference>
<evidence type="ECO:0000313" key="2">
    <source>
        <dbReference type="Proteomes" id="UP000271683"/>
    </source>
</evidence>
<accession>A0A3N1GMH2</accession>
<comment type="caution">
    <text evidence="1">The sequence shown here is derived from an EMBL/GenBank/DDBJ whole genome shotgun (WGS) entry which is preliminary data.</text>
</comment>